<evidence type="ECO:0000256" key="5">
    <source>
        <dbReference type="ARBA" id="ARBA00023136"/>
    </source>
</evidence>
<reference evidence="7 8" key="1">
    <citation type="journal article" date="2024" name="Appl. Environ. Microbiol.">
        <title>Pontiella agarivorans sp. nov., a novel marine anaerobic bacterium capable of degrading macroalgal polysaccharides and fixing nitrogen.</title>
        <authorList>
            <person name="Liu N."/>
            <person name="Kivenson V."/>
            <person name="Peng X."/>
            <person name="Cui Z."/>
            <person name="Lankiewicz T.S."/>
            <person name="Gosselin K.M."/>
            <person name="English C.J."/>
            <person name="Blair E.M."/>
            <person name="O'Malley M.A."/>
            <person name="Valentine D.L."/>
        </authorList>
    </citation>
    <scope>NUCLEOTIDE SEQUENCE [LARGE SCALE GENOMIC DNA]</scope>
    <source>
        <strain evidence="7 8">NLcol2</strain>
    </source>
</reference>
<sequence length="371" mass="43330">MKILARHLFMNLFQPLIYLLIAFALLFIIGDLMDTMKDFNKILTTTGEGGAGFWDVSRIMLHYYSLQLPSMVIFIVPICLLLATLYSLSQMTRHSEIVAMRASGVSIYRIVRPYLLMGFFCFLFTAVVNEYTGPRYAYRAHQLLESKTKASDDIYFENIAYKNPTLGHEWHIVGFDTRSYTMKGITLRIRRKDGSDREKITARKGHWLDRRWWFEDGEIQRFDENNTRLGRPETFQTLEMRYLKERPEEFMREAKDPAHQSSLELYEYIKTHRHLSLREIRSDLVDLHHKLTMPFICIIAVLIGIPVGAHTGRKGALSGIMMAIGLFFAFYATQFTMEYLAKQLYIKPWVGAWSAIIAFFFIGSALIYRMR</sequence>
<dbReference type="Pfam" id="PF03739">
    <property type="entry name" value="LptF_LptG"/>
    <property type="match status" value="1"/>
</dbReference>
<feature type="transmembrane region" description="Helical" evidence="6">
    <location>
        <begin position="110"/>
        <end position="128"/>
    </location>
</feature>
<evidence type="ECO:0000256" key="1">
    <source>
        <dbReference type="ARBA" id="ARBA00004651"/>
    </source>
</evidence>
<comment type="caution">
    <text evidence="7">The sequence shown here is derived from an EMBL/GenBank/DDBJ whole genome shotgun (WGS) entry which is preliminary data.</text>
</comment>
<keyword evidence="2" id="KW-1003">Cell membrane</keyword>
<evidence type="ECO:0000313" key="7">
    <source>
        <dbReference type="EMBL" id="MDZ8117908.1"/>
    </source>
</evidence>
<keyword evidence="3 6" id="KW-0812">Transmembrane</keyword>
<keyword evidence="8" id="KW-1185">Reference proteome</keyword>
<feature type="transmembrane region" description="Helical" evidence="6">
    <location>
        <begin position="291"/>
        <end position="309"/>
    </location>
</feature>
<name>A0ABU5MUM0_9BACT</name>
<evidence type="ECO:0000256" key="3">
    <source>
        <dbReference type="ARBA" id="ARBA00022692"/>
    </source>
</evidence>
<dbReference type="InterPro" id="IPR005495">
    <property type="entry name" value="LptG/LptF_permease"/>
</dbReference>
<gene>
    <name evidence="7" type="ORF">P9H32_04650</name>
</gene>
<keyword evidence="5 6" id="KW-0472">Membrane</keyword>
<dbReference type="PANTHER" id="PTHR33529:SF6">
    <property type="entry name" value="YJGP_YJGQ FAMILY PERMEASE"/>
    <property type="match status" value="1"/>
</dbReference>
<proteinExistence type="predicted"/>
<feature type="transmembrane region" description="Helical" evidence="6">
    <location>
        <begin position="316"/>
        <end position="337"/>
    </location>
</feature>
<organism evidence="7 8">
    <name type="scientific">Pontiella agarivorans</name>
    <dbReference type="NCBI Taxonomy" id="3038953"/>
    <lineage>
        <taxon>Bacteria</taxon>
        <taxon>Pseudomonadati</taxon>
        <taxon>Kiritimatiellota</taxon>
        <taxon>Kiritimatiellia</taxon>
        <taxon>Kiritimatiellales</taxon>
        <taxon>Pontiellaceae</taxon>
        <taxon>Pontiella</taxon>
    </lineage>
</organism>
<evidence type="ECO:0000256" key="4">
    <source>
        <dbReference type="ARBA" id="ARBA00022989"/>
    </source>
</evidence>
<evidence type="ECO:0000313" key="8">
    <source>
        <dbReference type="Proteomes" id="UP001290861"/>
    </source>
</evidence>
<feature type="transmembrane region" description="Helical" evidence="6">
    <location>
        <begin position="68"/>
        <end position="89"/>
    </location>
</feature>
<dbReference type="Proteomes" id="UP001290861">
    <property type="component" value="Unassembled WGS sequence"/>
</dbReference>
<dbReference type="EMBL" id="JARVCO010000006">
    <property type="protein sequence ID" value="MDZ8117908.1"/>
    <property type="molecule type" value="Genomic_DNA"/>
</dbReference>
<keyword evidence="4 6" id="KW-1133">Transmembrane helix</keyword>
<comment type="subcellular location">
    <subcellularLocation>
        <location evidence="1">Cell membrane</location>
        <topology evidence="1">Multi-pass membrane protein</topology>
    </subcellularLocation>
</comment>
<feature type="transmembrane region" description="Helical" evidence="6">
    <location>
        <begin position="12"/>
        <end position="30"/>
    </location>
</feature>
<evidence type="ECO:0000256" key="6">
    <source>
        <dbReference type="SAM" id="Phobius"/>
    </source>
</evidence>
<protein>
    <submittedName>
        <fullName evidence="7">LptF/LptG family permease</fullName>
    </submittedName>
</protein>
<accession>A0ABU5MUM0</accession>
<feature type="transmembrane region" description="Helical" evidence="6">
    <location>
        <begin position="349"/>
        <end position="368"/>
    </location>
</feature>
<dbReference type="PANTHER" id="PTHR33529">
    <property type="entry name" value="SLR0882 PROTEIN-RELATED"/>
    <property type="match status" value="1"/>
</dbReference>
<evidence type="ECO:0000256" key="2">
    <source>
        <dbReference type="ARBA" id="ARBA00022475"/>
    </source>
</evidence>
<dbReference type="RefSeq" id="WP_322607710.1">
    <property type="nucleotide sequence ID" value="NZ_JARVCO010000006.1"/>
</dbReference>